<dbReference type="AlphaFoldDB" id="A0A8A4TJF3"/>
<reference evidence="2" key="1">
    <citation type="submission" date="2021-03" db="EMBL/GenBank/DDBJ databases">
        <title>Acanthopleuribacteraceae sp. M133.</title>
        <authorList>
            <person name="Wang G."/>
        </authorList>
    </citation>
    <scope>NUCLEOTIDE SEQUENCE</scope>
    <source>
        <strain evidence="2">M133</strain>
    </source>
</reference>
<dbReference type="Gene3D" id="3.40.50.720">
    <property type="entry name" value="NAD(P)-binding Rossmann-like Domain"/>
    <property type="match status" value="1"/>
</dbReference>
<sequence>MRYPRLKPKYRYAVCSGKGVFLCDEDRAHLISGSLYEDLIPLLDGRMDDESLVGALAADYSSAQVFYGIGLLHKQGFLDERSCTEDLEAQAFWQELGEGVHPNRKGLDRFTIGVEDLVTQDGGTAGTFTDLGLEIGGEPALVVVRTSNYLDPRLEDYNQKFLESNQPWMVLNTEGTRPWIGPILVQGKTSCWTCLTHRLSRNRPIEKYLHDLGPAEVDLSTPRAALPSTRAAAMALAATEIGKWAAGLPSLENKIAVLDTRVFDIQHHQITKRLQCPACGRPEGYPIGTGDKPRLSGQAIGDITLAGYRREPPQRTYARLAHLVSPITGIVRQIIEANDAETRHHAPVFVSRHQMGRTYQSFDALMRELAGRSEGKGIDRDQARTSALCESIERYAGSFQGDETRLRGRFEDMKPDAIHPNRVQLFSARQYAERDRWNQREIEACHIPQPFDTKADIEWSPLHSMVSGKTRYLPTALCYQGYAGLSGSEFGTANFNGCAAGSCMDEAIIQGFLELVERDQVAIWWYNRLACPSVDLATFTEPFFAQIQAFYRSLGRNLHLLFISTDLGIPTFAAISYLDKGPQREMLLGFGAHFDANIAMARALTEVNQKLSLVRNGALEHLEADPRHEAELTRRWYRDENLETQPFLRPAGLVSRDDLPRREFTHFGQAIDACIALSARRGLDLLVLDQTRPDIDLAVVRVVVPGLRHFWPRFAAGRLFDAPVEAELFSKPIEEELFHDYFPIF</sequence>
<evidence type="ECO:0000259" key="1">
    <source>
        <dbReference type="PROSITE" id="PS51664"/>
    </source>
</evidence>
<dbReference type="Gene3D" id="3.30.1330.230">
    <property type="match status" value="1"/>
</dbReference>
<dbReference type="PANTHER" id="PTHR37809">
    <property type="entry name" value="RIBOSOMAL PROTEIN S12 METHYLTHIOTRANSFERASE ACCESSORY FACTOR YCAO"/>
    <property type="match status" value="1"/>
</dbReference>
<dbReference type="InterPro" id="IPR022291">
    <property type="entry name" value="Bacteriocin_synth_cyclodeHase"/>
</dbReference>
<dbReference type="Proteomes" id="UP000663929">
    <property type="component" value="Chromosome"/>
</dbReference>
<dbReference type="NCBIfam" id="TIGR00702">
    <property type="entry name" value="YcaO-type kinase domain"/>
    <property type="match status" value="1"/>
</dbReference>
<dbReference type="PANTHER" id="PTHR37809:SF1">
    <property type="entry name" value="RIBOSOMAL PROTEIN S12 METHYLTHIOTRANSFERASE ACCESSORY FACTOR YCAO"/>
    <property type="match status" value="1"/>
</dbReference>
<dbReference type="Pfam" id="PF02624">
    <property type="entry name" value="YcaO"/>
    <property type="match status" value="1"/>
</dbReference>
<dbReference type="PROSITE" id="PS51664">
    <property type="entry name" value="YCAO"/>
    <property type="match status" value="1"/>
</dbReference>
<dbReference type="KEGG" id="scor:J3U87_25370"/>
<gene>
    <name evidence="2" type="ORF">J3U87_25370</name>
</gene>
<dbReference type="InterPro" id="IPR027624">
    <property type="entry name" value="TOMM_cyclo_SagD"/>
</dbReference>
<dbReference type="RefSeq" id="WP_237378576.1">
    <property type="nucleotide sequence ID" value="NZ_CP071793.1"/>
</dbReference>
<keyword evidence="3" id="KW-1185">Reference proteome</keyword>
<name>A0A8A4TJF3_SULCO</name>
<organism evidence="2 3">
    <name type="scientific">Sulfidibacter corallicola</name>
    <dbReference type="NCBI Taxonomy" id="2818388"/>
    <lineage>
        <taxon>Bacteria</taxon>
        <taxon>Pseudomonadati</taxon>
        <taxon>Acidobacteriota</taxon>
        <taxon>Holophagae</taxon>
        <taxon>Acanthopleuribacterales</taxon>
        <taxon>Acanthopleuribacteraceae</taxon>
        <taxon>Sulfidibacter</taxon>
    </lineage>
</organism>
<dbReference type="Gene3D" id="3.30.160.660">
    <property type="match status" value="1"/>
</dbReference>
<dbReference type="InterPro" id="IPR003776">
    <property type="entry name" value="YcaO-like_dom"/>
</dbReference>
<dbReference type="Gene3D" id="3.30.40.250">
    <property type="match status" value="1"/>
</dbReference>
<evidence type="ECO:0000313" key="2">
    <source>
        <dbReference type="EMBL" id="QTD48928.1"/>
    </source>
</evidence>
<feature type="domain" description="YcaO" evidence="1">
    <location>
        <begin position="375"/>
        <end position="743"/>
    </location>
</feature>
<dbReference type="Pfam" id="PF21084">
    <property type="entry name" value="WHD_DUF4423_like"/>
    <property type="match status" value="1"/>
</dbReference>
<proteinExistence type="predicted"/>
<dbReference type="EMBL" id="CP071793">
    <property type="protein sequence ID" value="QTD48928.1"/>
    <property type="molecule type" value="Genomic_DNA"/>
</dbReference>
<accession>A0A8A4TJF3</accession>
<protein>
    <submittedName>
        <fullName evidence="2">TOMM leader peptide-binding protein</fullName>
    </submittedName>
</protein>
<dbReference type="NCBIfam" id="TIGR03882">
    <property type="entry name" value="cyclo_dehyd_2"/>
    <property type="match status" value="1"/>
</dbReference>
<evidence type="ECO:0000313" key="3">
    <source>
        <dbReference type="Proteomes" id="UP000663929"/>
    </source>
</evidence>
<dbReference type="NCBIfam" id="TIGR03604">
    <property type="entry name" value="TOMM_cyclo_SagD"/>
    <property type="match status" value="1"/>
</dbReference>
<dbReference type="InterPro" id="IPR049274">
    <property type="entry name" value="LynD/TruD_wHTH-like"/>
</dbReference>
<dbReference type="Gene3D" id="3.90.930.60">
    <property type="match status" value="1"/>
</dbReference>